<feature type="transmembrane region" description="Helical" evidence="7">
    <location>
        <begin position="241"/>
        <end position="261"/>
    </location>
</feature>
<evidence type="ECO:0000313" key="8">
    <source>
        <dbReference type="EMBL" id="KAB1639231.1"/>
    </source>
</evidence>
<feature type="transmembrane region" description="Helical" evidence="7">
    <location>
        <begin position="23"/>
        <end position="45"/>
    </location>
</feature>
<evidence type="ECO:0000256" key="5">
    <source>
        <dbReference type="ARBA" id="ARBA00022989"/>
    </source>
</evidence>
<evidence type="ECO:0000256" key="7">
    <source>
        <dbReference type="SAM" id="Phobius"/>
    </source>
</evidence>
<comment type="subcellular location">
    <subcellularLocation>
        <location evidence="1">Cell membrane</location>
        <topology evidence="1">Multi-pass membrane protein</topology>
    </subcellularLocation>
</comment>
<comment type="similarity">
    <text evidence="2">Belongs to the polysaccharide synthase family.</text>
</comment>
<protein>
    <submittedName>
        <fullName evidence="8">Lipopolysaccharide biosynthesis protein</fullName>
    </submittedName>
</protein>
<feature type="transmembrane region" description="Helical" evidence="7">
    <location>
        <begin position="57"/>
        <end position="81"/>
    </location>
</feature>
<feature type="transmembrane region" description="Helical" evidence="7">
    <location>
        <begin position="429"/>
        <end position="449"/>
    </location>
</feature>
<evidence type="ECO:0000256" key="6">
    <source>
        <dbReference type="ARBA" id="ARBA00023136"/>
    </source>
</evidence>
<feature type="transmembrane region" description="Helical" evidence="7">
    <location>
        <begin position="153"/>
        <end position="174"/>
    </location>
</feature>
<dbReference type="CDD" id="cd13127">
    <property type="entry name" value="MATE_tuaB_like"/>
    <property type="match status" value="1"/>
</dbReference>
<dbReference type="GO" id="GO:0005886">
    <property type="term" value="C:plasma membrane"/>
    <property type="evidence" value="ECO:0007669"/>
    <property type="project" value="UniProtKB-SubCell"/>
</dbReference>
<organism evidence="8 9">
    <name type="scientific">Pseudoclavibacter terrae</name>
    <dbReference type="NCBI Taxonomy" id="1530195"/>
    <lineage>
        <taxon>Bacteria</taxon>
        <taxon>Bacillati</taxon>
        <taxon>Actinomycetota</taxon>
        <taxon>Actinomycetes</taxon>
        <taxon>Micrococcales</taxon>
        <taxon>Microbacteriaceae</taxon>
        <taxon>Pseudoclavibacter</taxon>
    </lineage>
</organism>
<dbReference type="Proteomes" id="UP000490386">
    <property type="component" value="Unassembled WGS sequence"/>
</dbReference>
<evidence type="ECO:0000256" key="3">
    <source>
        <dbReference type="ARBA" id="ARBA00022475"/>
    </source>
</evidence>
<dbReference type="PANTHER" id="PTHR30250:SF10">
    <property type="entry name" value="LIPOPOLYSACCHARIDE BIOSYNTHESIS PROTEIN WZXC"/>
    <property type="match status" value="1"/>
</dbReference>
<feature type="transmembrane region" description="Helical" evidence="7">
    <location>
        <begin position="122"/>
        <end position="141"/>
    </location>
</feature>
<dbReference type="Pfam" id="PF13440">
    <property type="entry name" value="Polysacc_synt_3"/>
    <property type="match status" value="1"/>
</dbReference>
<dbReference type="InterPro" id="IPR050833">
    <property type="entry name" value="Poly_Biosynth_Transport"/>
</dbReference>
<evidence type="ECO:0000256" key="4">
    <source>
        <dbReference type="ARBA" id="ARBA00022692"/>
    </source>
</evidence>
<accession>A0A7J5B6F1</accession>
<gene>
    <name evidence="8" type="ORF">F8O03_02505</name>
</gene>
<feature type="transmembrane region" description="Helical" evidence="7">
    <location>
        <begin position="335"/>
        <end position="355"/>
    </location>
</feature>
<dbReference type="OrthoDB" id="9770347at2"/>
<feature type="transmembrane region" description="Helical" evidence="7">
    <location>
        <begin position="306"/>
        <end position="329"/>
    </location>
</feature>
<dbReference type="AlphaFoldDB" id="A0A7J5B6F1"/>
<keyword evidence="6 7" id="KW-0472">Membrane</keyword>
<dbReference type="RefSeq" id="WP_151422243.1">
    <property type="nucleotide sequence ID" value="NZ_WBJX01000001.1"/>
</dbReference>
<feature type="transmembrane region" description="Helical" evidence="7">
    <location>
        <begin position="367"/>
        <end position="385"/>
    </location>
</feature>
<dbReference type="PANTHER" id="PTHR30250">
    <property type="entry name" value="PST FAMILY PREDICTED COLANIC ACID TRANSPORTER"/>
    <property type="match status" value="1"/>
</dbReference>
<proteinExistence type="inferred from homology"/>
<sequence>MSEDSAGSALNPRQLARSAARGAAMQSGAVAVSRLVLLATTAILARSLTPDQYGLVTLALVIMAYAETVADGGIAQALVVLTRRPSIVRASLAITLTFGALLAVLLVVLAPVFALWFRQPDLTPLLQASSLVVVGASLCAVPESLLRRDMRFSAITTASIVRAVVTGTVTMGLALGGAGVWSLILGSIAASFAYAISCWVALRDRTPLRFWRWGKADLREVTDFGLPAAGSQIISRFNFEVDYLIVAAFLGTAALGTYQLAFRLPEFGIVNTLYILTAVLYPLYARAQSDPALLQRSYLLGLRVQTIFGVTAGIGLATVAPALVPLLFGDGWLTVIEPLIVLSLYAAVRSLGSGINEVYKAIGRPGLAMRLSAAQLVVFVAVLIAGAHYGGIMGVAVGQLLVVAVFVVVKQAVAIRVMGLRTVDVLRSYAPAMVCGSAVAVIGFGFWLVPMDATLRAGITIAIATTLVWCILRFGFTVTYNELIGLLRRER</sequence>
<feature type="transmembrane region" description="Helical" evidence="7">
    <location>
        <begin position="180"/>
        <end position="202"/>
    </location>
</feature>
<keyword evidence="5 7" id="KW-1133">Transmembrane helix</keyword>
<feature type="transmembrane region" description="Helical" evidence="7">
    <location>
        <begin position="391"/>
        <end position="409"/>
    </location>
</feature>
<reference evidence="8 9" key="1">
    <citation type="submission" date="2019-09" db="EMBL/GenBank/DDBJ databases">
        <title>Phylogeny of genus Pseudoclavibacter and closely related genus.</title>
        <authorList>
            <person name="Li Y."/>
        </authorList>
    </citation>
    <scope>NUCLEOTIDE SEQUENCE [LARGE SCALE GENOMIC DNA]</scope>
    <source>
        <strain evidence="8 9">THG-MD12</strain>
    </source>
</reference>
<feature type="transmembrane region" description="Helical" evidence="7">
    <location>
        <begin position="455"/>
        <end position="481"/>
    </location>
</feature>
<name>A0A7J5B6F1_9MICO</name>
<evidence type="ECO:0000256" key="1">
    <source>
        <dbReference type="ARBA" id="ARBA00004651"/>
    </source>
</evidence>
<evidence type="ECO:0000313" key="9">
    <source>
        <dbReference type="Proteomes" id="UP000490386"/>
    </source>
</evidence>
<feature type="transmembrane region" description="Helical" evidence="7">
    <location>
        <begin position="93"/>
        <end position="116"/>
    </location>
</feature>
<feature type="transmembrane region" description="Helical" evidence="7">
    <location>
        <begin position="267"/>
        <end position="285"/>
    </location>
</feature>
<evidence type="ECO:0000256" key="2">
    <source>
        <dbReference type="ARBA" id="ARBA00007430"/>
    </source>
</evidence>
<dbReference type="EMBL" id="WBJX01000001">
    <property type="protein sequence ID" value="KAB1639231.1"/>
    <property type="molecule type" value="Genomic_DNA"/>
</dbReference>
<keyword evidence="4 7" id="KW-0812">Transmembrane</keyword>
<keyword evidence="9" id="KW-1185">Reference proteome</keyword>
<keyword evidence="3" id="KW-1003">Cell membrane</keyword>
<comment type="caution">
    <text evidence="8">The sequence shown here is derived from an EMBL/GenBank/DDBJ whole genome shotgun (WGS) entry which is preliminary data.</text>
</comment>